<dbReference type="Proteomes" id="UP000182063">
    <property type="component" value="Chromosome"/>
</dbReference>
<keyword evidence="2" id="KW-1185">Reference proteome</keyword>
<evidence type="ECO:0008006" key="3">
    <source>
        <dbReference type="Google" id="ProtNLM"/>
    </source>
</evidence>
<dbReference type="STRING" id="1921510.BSL82_11860"/>
<dbReference type="Pfam" id="PF11136">
    <property type="entry name" value="DUF2889"/>
    <property type="match status" value="1"/>
</dbReference>
<dbReference type="KEGG" id="sphj:BSL82_11860"/>
<dbReference type="RefSeq" id="WP_072597709.1">
    <property type="nucleotide sequence ID" value="NZ_CP018221.1"/>
</dbReference>
<proteinExistence type="predicted"/>
<gene>
    <name evidence="1" type="ORF">BSL82_11860</name>
</gene>
<sequence length="296" mass="31873">MIGRARDIYTPEDRSEPAVLATGEFRISVSDQREMLAVDLSPPHRHADRLRGVRGGKASRAALRECMGDIEATPLYQLLDDFAGASLVAPWAKLLWAEQLSMSGRKDSARTVGEARPAQRNVCIGFAEGSSALLPRNATSVSDHCVSVTEVGNPNDLAGWHELPITSGPHMRRARRIDIRLEEGVVKVHAGFQDSGRQPSGGRAAVHEYRIQADIDQRSGVLLALDAVPHVLPFPECPAAAAEARQMIGKPVTDFRQLVAATLHSVLGCTHLNDVLRALADVSVLAAALPRQGGVE</sequence>
<accession>A0A1L3ZWD7</accession>
<dbReference type="InterPro" id="IPR021312">
    <property type="entry name" value="DUF2889"/>
</dbReference>
<dbReference type="OrthoDB" id="7530149at2"/>
<name>A0A1L3ZWD7_9SPHN</name>
<dbReference type="AlphaFoldDB" id="A0A1L3ZWD7"/>
<evidence type="ECO:0000313" key="1">
    <source>
        <dbReference type="EMBL" id="API59919.1"/>
    </source>
</evidence>
<dbReference type="EMBL" id="CP018221">
    <property type="protein sequence ID" value="API59919.1"/>
    <property type="molecule type" value="Genomic_DNA"/>
</dbReference>
<reference evidence="2" key="1">
    <citation type="submission" date="2016-11" db="EMBL/GenBank/DDBJ databases">
        <title>Complete Genome Sequence of alachlor-degrading Sphingomonas sp. strain JJ-A5.</title>
        <authorList>
            <person name="Lee H."/>
            <person name="Ka J.-O."/>
        </authorList>
    </citation>
    <scope>NUCLEOTIDE SEQUENCE [LARGE SCALE GENOMIC DNA]</scope>
    <source>
        <strain evidence="2">JJ-A5</strain>
    </source>
</reference>
<evidence type="ECO:0000313" key="2">
    <source>
        <dbReference type="Proteomes" id="UP000182063"/>
    </source>
</evidence>
<organism evidence="1 2">
    <name type="scientific">Tardibacter chloracetimidivorans</name>
    <dbReference type="NCBI Taxonomy" id="1921510"/>
    <lineage>
        <taxon>Bacteria</taxon>
        <taxon>Pseudomonadati</taxon>
        <taxon>Pseudomonadota</taxon>
        <taxon>Alphaproteobacteria</taxon>
        <taxon>Sphingomonadales</taxon>
        <taxon>Sphingomonadaceae</taxon>
        <taxon>Tardibacter</taxon>
    </lineage>
</organism>
<protein>
    <recommendedName>
        <fullName evidence="3">DUF2889 domain-containing protein</fullName>
    </recommendedName>
</protein>